<keyword evidence="2" id="KW-1185">Reference proteome</keyword>
<organism evidence="1 2">
    <name type="scientific">Hypoxylon rubiginosum</name>
    <dbReference type="NCBI Taxonomy" id="110542"/>
    <lineage>
        <taxon>Eukaryota</taxon>
        <taxon>Fungi</taxon>
        <taxon>Dikarya</taxon>
        <taxon>Ascomycota</taxon>
        <taxon>Pezizomycotina</taxon>
        <taxon>Sordariomycetes</taxon>
        <taxon>Xylariomycetidae</taxon>
        <taxon>Xylariales</taxon>
        <taxon>Hypoxylaceae</taxon>
        <taxon>Hypoxylon</taxon>
    </lineage>
</organism>
<evidence type="ECO:0000313" key="1">
    <source>
        <dbReference type="EMBL" id="KAI6093222.1"/>
    </source>
</evidence>
<sequence>MSQTTPRKHPNASSYSPHSHAPRHHHQQQQQYQNAQAQYAHSRTRSQQLRAQAAVDQHFAAANNTSDYESDTAHYMAAHPGPSQAALAARTNTELNLGVLRRYRPDVSSILSIAANAVVYVFNTTSKKWDKANLEGTLFICAQQRQQDDFSTRTDTNGNSNSDDDDEGTADGLLFILNRKNLTNLTLDLRAVANYELATDLLIFQLDEDEDAVVVPMENREPMRPKVLGLWIHAESDQDRSTSSALIYELWTKARAAAADDRDEQTEQEETTQDETTSASQSSASPAEGAGAGTAPHVGGRQVTLNELFGRSQNGYGAA</sequence>
<gene>
    <name evidence="1" type="ORF">F4821DRAFT_222471</name>
</gene>
<reference evidence="1 2" key="1">
    <citation type="journal article" date="2022" name="New Phytol.">
        <title>Ecological generalism drives hyperdiversity of secondary metabolite gene clusters in xylarialean endophytes.</title>
        <authorList>
            <person name="Franco M.E.E."/>
            <person name="Wisecaver J.H."/>
            <person name="Arnold A.E."/>
            <person name="Ju Y.M."/>
            <person name="Slot J.C."/>
            <person name="Ahrendt S."/>
            <person name="Moore L.P."/>
            <person name="Eastman K.E."/>
            <person name="Scott K."/>
            <person name="Konkel Z."/>
            <person name="Mondo S.J."/>
            <person name="Kuo A."/>
            <person name="Hayes R.D."/>
            <person name="Haridas S."/>
            <person name="Andreopoulos B."/>
            <person name="Riley R."/>
            <person name="LaButti K."/>
            <person name="Pangilinan J."/>
            <person name="Lipzen A."/>
            <person name="Amirebrahimi M."/>
            <person name="Yan J."/>
            <person name="Adam C."/>
            <person name="Keymanesh K."/>
            <person name="Ng V."/>
            <person name="Louie K."/>
            <person name="Northen T."/>
            <person name="Drula E."/>
            <person name="Henrissat B."/>
            <person name="Hsieh H.M."/>
            <person name="Youens-Clark K."/>
            <person name="Lutzoni F."/>
            <person name="Miadlikowska J."/>
            <person name="Eastwood D.C."/>
            <person name="Hamelin R.C."/>
            <person name="Grigoriev I.V."/>
            <person name="U'Ren J.M."/>
        </authorList>
    </citation>
    <scope>NUCLEOTIDE SEQUENCE [LARGE SCALE GENOMIC DNA]</scope>
    <source>
        <strain evidence="1 2">ER1909</strain>
    </source>
</reference>
<dbReference type="Proteomes" id="UP001497680">
    <property type="component" value="Unassembled WGS sequence"/>
</dbReference>
<comment type="caution">
    <text evidence="1">The sequence shown here is derived from an EMBL/GenBank/DDBJ whole genome shotgun (WGS) entry which is preliminary data.</text>
</comment>
<protein>
    <submittedName>
        <fullName evidence="1">PH domain-like protein</fullName>
    </submittedName>
</protein>
<accession>A0ACC0DLI6</accession>
<name>A0ACC0DLI6_9PEZI</name>
<dbReference type="EMBL" id="MU394281">
    <property type="protein sequence ID" value="KAI6093222.1"/>
    <property type="molecule type" value="Genomic_DNA"/>
</dbReference>
<proteinExistence type="predicted"/>
<evidence type="ECO:0000313" key="2">
    <source>
        <dbReference type="Proteomes" id="UP001497680"/>
    </source>
</evidence>